<protein>
    <submittedName>
        <fullName evidence="1">Uncharacterized protein</fullName>
    </submittedName>
</protein>
<dbReference type="Proteomes" id="UP000607653">
    <property type="component" value="Unassembled WGS sequence"/>
</dbReference>
<reference evidence="1 2" key="1">
    <citation type="journal article" date="2020" name="Mol. Biol. Evol.">
        <title>Distinct Expression and Methylation Patterns for Genes with Different Fates following a Single Whole-Genome Duplication in Flowering Plants.</title>
        <authorList>
            <person name="Shi T."/>
            <person name="Rahmani R.S."/>
            <person name="Gugger P.F."/>
            <person name="Wang M."/>
            <person name="Li H."/>
            <person name="Zhang Y."/>
            <person name="Li Z."/>
            <person name="Wang Q."/>
            <person name="Van de Peer Y."/>
            <person name="Marchal K."/>
            <person name="Chen J."/>
        </authorList>
    </citation>
    <scope>NUCLEOTIDE SEQUENCE [LARGE SCALE GENOMIC DNA]</scope>
    <source>
        <tissue evidence="1">Leaf</tissue>
    </source>
</reference>
<gene>
    <name evidence="1" type="ORF">HUJ06_028085</name>
</gene>
<sequence>MLSVIANEIEFLEEHIYNNEGDVEPTVSVLNGFLTPTRYCRFLLFGFEEEEMGSGNQKKACKGLIYQEIGETFLTIPKDFYCSIPLD</sequence>
<name>A0A822Y2E7_NELNU</name>
<proteinExistence type="predicted"/>
<evidence type="ECO:0000313" key="2">
    <source>
        <dbReference type="Proteomes" id="UP000607653"/>
    </source>
</evidence>
<dbReference type="AlphaFoldDB" id="A0A822Y2E7"/>
<comment type="caution">
    <text evidence="1">The sequence shown here is derived from an EMBL/GenBank/DDBJ whole genome shotgun (WGS) entry which is preliminary data.</text>
</comment>
<organism evidence="1 2">
    <name type="scientific">Nelumbo nucifera</name>
    <name type="common">Sacred lotus</name>
    <dbReference type="NCBI Taxonomy" id="4432"/>
    <lineage>
        <taxon>Eukaryota</taxon>
        <taxon>Viridiplantae</taxon>
        <taxon>Streptophyta</taxon>
        <taxon>Embryophyta</taxon>
        <taxon>Tracheophyta</taxon>
        <taxon>Spermatophyta</taxon>
        <taxon>Magnoliopsida</taxon>
        <taxon>Proteales</taxon>
        <taxon>Nelumbonaceae</taxon>
        <taxon>Nelumbo</taxon>
    </lineage>
</organism>
<keyword evidence="2" id="KW-1185">Reference proteome</keyword>
<evidence type="ECO:0000313" key="1">
    <source>
        <dbReference type="EMBL" id="DAD26617.1"/>
    </source>
</evidence>
<accession>A0A822Y2E7</accession>
<dbReference type="EMBL" id="DUZY01000002">
    <property type="protein sequence ID" value="DAD26617.1"/>
    <property type="molecule type" value="Genomic_DNA"/>
</dbReference>